<keyword evidence="5" id="KW-0472">Membrane</keyword>
<evidence type="ECO:0000256" key="6">
    <source>
        <dbReference type="ARBA" id="ARBA00037281"/>
    </source>
</evidence>
<gene>
    <name evidence="12" type="ORF">RM446_07120</name>
</gene>
<proteinExistence type="inferred from homology"/>
<evidence type="ECO:0000259" key="11">
    <source>
        <dbReference type="Pfam" id="PF00535"/>
    </source>
</evidence>
<evidence type="ECO:0000256" key="8">
    <source>
        <dbReference type="ARBA" id="ARBA00038120"/>
    </source>
</evidence>
<dbReference type="EMBL" id="JAVREK010000005">
    <property type="protein sequence ID" value="MDT0301882.1"/>
    <property type="molecule type" value="Genomic_DNA"/>
</dbReference>
<feature type="region of interest" description="Disordered" evidence="10">
    <location>
        <begin position="210"/>
        <end position="233"/>
    </location>
</feature>
<protein>
    <recommendedName>
        <fullName evidence="9">4,4'-diaponeurosporenoate glycosyltransferase</fullName>
    </recommendedName>
</protein>
<dbReference type="SUPFAM" id="SSF53448">
    <property type="entry name" value="Nucleotide-diphospho-sugar transferases"/>
    <property type="match status" value="1"/>
</dbReference>
<dbReference type="PANTHER" id="PTHR43646">
    <property type="entry name" value="GLYCOSYLTRANSFERASE"/>
    <property type="match status" value="1"/>
</dbReference>
<evidence type="ECO:0000313" key="12">
    <source>
        <dbReference type="EMBL" id="MDT0301882.1"/>
    </source>
</evidence>
<comment type="function">
    <text evidence="6">Catalyzes the glycosylation of 4,4'-diaponeurosporenoate, i.e. the esterification of glucose at the C1'' position with the carboxyl group of 4,4'-diaponeurosporenic acid, to form glycosyl-4,4'-diaponeurosporenoate. This is a step in the biosynthesis of staphyloxanthin, an orange pigment present in most staphylococci strains.</text>
</comment>
<dbReference type="Proteomes" id="UP001183226">
    <property type="component" value="Unassembled WGS sequence"/>
</dbReference>
<keyword evidence="4 12" id="KW-0808">Transferase</keyword>
<dbReference type="RefSeq" id="WP_311544356.1">
    <property type="nucleotide sequence ID" value="NZ_JAVREK010000005.1"/>
</dbReference>
<dbReference type="Pfam" id="PF00535">
    <property type="entry name" value="Glycos_transf_2"/>
    <property type="match status" value="1"/>
</dbReference>
<dbReference type="InterPro" id="IPR001173">
    <property type="entry name" value="Glyco_trans_2-like"/>
</dbReference>
<keyword evidence="3 12" id="KW-0328">Glycosyltransferase</keyword>
<evidence type="ECO:0000256" key="10">
    <source>
        <dbReference type="SAM" id="MobiDB-lite"/>
    </source>
</evidence>
<evidence type="ECO:0000256" key="2">
    <source>
        <dbReference type="ARBA" id="ARBA00022475"/>
    </source>
</evidence>
<evidence type="ECO:0000256" key="9">
    <source>
        <dbReference type="ARBA" id="ARBA00040345"/>
    </source>
</evidence>
<comment type="similarity">
    <text evidence="8">Belongs to the glycosyltransferase 2 family. CrtQ subfamily.</text>
</comment>
<accession>A0ABU2KRT8</accession>
<dbReference type="Gene3D" id="3.90.550.10">
    <property type="entry name" value="Spore Coat Polysaccharide Biosynthesis Protein SpsA, Chain A"/>
    <property type="match status" value="1"/>
</dbReference>
<evidence type="ECO:0000313" key="13">
    <source>
        <dbReference type="Proteomes" id="UP001183226"/>
    </source>
</evidence>
<comment type="pathway">
    <text evidence="7">Carotenoid biosynthesis; staphyloxanthin biosynthesis; staphyloxanthin from farnesyl diphosphate: step 4/5.</text>
</comment>
<evidence type="ECO:0000256" key="7">
    <source>
        <dbReference type="ARBA" id="ARBA00037904"/>
    </source>
</evidence>
<evidence type="ECO:0000256" key="3">
    <source>
        <dbReference type="ARBA" id="ARBA00022676"/>
    </source>
</evidence>
<evidence type="ECO:0000256" key="4">
    <source>
        <dbReference type="ARBA" id="ARBA00022679"/>
    </source>
</evidence>
<comment type="subcellular location">
    <subcellularLocation>
        <location evidence="1">Cell membrane</location>
    </subcellularLocation>
</comment>
<dbReference type="PANTHER" id="PTHR43646:SF2">
    <property type="entry name" value="GLYCOSYLTRANSFERASE 2-LIKE DOMAIN-CONTAINING PROTEIN"/>
    <property type="match status" value="1"/>
</dbReference>
<keyword evidence="2" id="KW-1003">Cell membrane</keyword>
<reference evidence="13" key="1">
    <citation type="submission" date="2023-07" db="EMBL/GenBank/DDBJ databases">
        <title>30 novel species of actinomycetes from the DSMZ collection.</title>
        <authorList>
            <person name="Nouioui I."/>
        </authorList>
    </citation>
    <scope>NUCLEOTIDE SEQUENCE [LARGE SCALE GENOMIC DNA]</scope>
    <source>
        <strain evidence="13">DSM 45055</strain>
    </source>
</reference>
<dbReference type="InterPro" id="IPR029044">
    <property type="entry name" value="Nucleotide-diphossugar_trans"/>
</dbReference>
<dbReference type="GO" id="GO:0016757">
    <property type="term" value="F:glycosyltransferase activity"/>
    <property type="evidence" value="ECO:0007669"/>
    <property type="project" value="UniProtKB-KW"/>
</dbReference>
<organism evidence="12 13">
    <name type="scientific">Streptomonospora wellingtoniae</name>
    <dbReference type="NCBI Taxonomy" id="3075544"/>
    <lineage>
        <taxon>Bacteria</taxon>
        <taxon>Bacillati</taxon>
        <taxon>Actinomycetota</taxon>
        <taxon>Actinomycetes</taxon>
        <taxon>Streptosporangiales</taxon>
        <taxon>Nocardiopsidaceae</taxon>
        <taxon>Streptomonospora</taxon>
    </lineage>
</organism>
<name>A0ABU2KRT8_9ACTN</name>
<evidence type="ECO:0000256" key="5">
    <source>
        <dbReference type="ARBA" id="ARBA00023136"/>
    </source>
</evidence>
<sequence length="233" mass="24470">MIRAAAVVVPANDEAATIERCVRSAAASLAVCGLAAGRCRLVVVADACTDATAELARRAGALVVEASYRSAGAARAAGMRAALEHPCGQRPRSVWLATTDADSTVPRRWLAEHLRYADAGWDAVAGTVTVEDWSHRPPDLAAAFAEAYSWRGREHPHVHGANLGVRASAYIDSGGFGALSRAEDHALVTALHARGHSIRRPADLPVATSAREDARAPGGFGDRLTALARSRPE</sequence>
<keyword evidence="13" id="KW-1185">Reference proteome</keyword>
<comment type="caution">
    <text evidence="12">The sequence shown here is derived from an EMBL/GenBank/DDBJ whole genome shotgun (WGS) entry which is preliminary data.</text>
</comment>
<feature type="domain" description="Glycosyltransferase 2-like" evidence="11">
    <location>
        <begin position="7"/>
        <end position="170"/>
    </location>
</feature>
<evidence type="ECO:0000256" key="1">
    <source>
        <dbReference type="ARBA" id="ARBA00004236"/>
    </source>
</evidence>